<evidence type="ECO:0000313" key="3">
    <source>
        <dbReference type="Proteomes" id="UP000439903"/>
    </source>
</evidence>
<organism evidence="2 3">
    <name type="scientific">Gigaspora margarita</name>
    <dbReference type="NCBI Taxonomy" id="4874"/>
    <lineage>
        <taxon>Eukaryota</taxon>
        <taxon>Fungi</taxon>
        <taxon>Fungi incertae sedis</taxon>
        <taxon>Mucoromycota</taxon>
        <taxon>Glomeromycotina</taxon>
        <taxon>Glomeromycetes</taxon>
        <taxon>Diversisporales</taxon>
        <taxon>Gigasporaceae</taxon>
        <taxon>Gigaspora</taxon>
    </lineage>
</organism>
<comment type="caution">
    <text evidence="2">The sequence shown here is derived from an EMBL/GenBank/DDBJ whole genome shotgun (WGS) entry which is preliminary data.</text>
</comment>
<proteinExistence type="predicted"/>
<keyword evidence="3" id="KW-1185">Reference proteome</keyword>
<gene>
    <name evidence="2" type="ORF">F8M41_010160</name>
</gene>
<reference evidence="2 3" key="1">
    <citation type="journal article" date="2019" name="Environ. Microbiol.">
        <title>At the nexus of three kingdoms: the genome of the mycorrhizal fungus Gigaspora margarita provides insights into plant, endobacterial and fungal interactions.</title>
        <authorList>
            <person name="Venice F."/>
            <person name="Ghignone S."/>
            <person name="Salvioli di Fossalunga A."/>
            <person name="Amselem J."/>
            <person name="Novero M."/>
            <person name="Xianan X."/>
            <person name="Sedzielewska Toro K."/>
            <person name="Morin E."/>
            <person name="Lipzen A."/>
            <person name="Grigoriev I.V."/>
            <person name="Henrissat B."/>
            <person name="Martin F.M."/>
            <person name="Bonfante P."/>
        </authorList>
    </citation>
    <scope>NUCLEOTIDE SEQUENCE [LARGE SCALE GENOMIC DNA]</scope>
    <source>
        <strain evidence="2 3">BEG34</strain>
    </source>
</reference>
<name>A0A8H3X176_GIGMA</name>
<evidence type="ECO:0000313" key="2">
    <source>
        <dbReference type="EMBL" id="KAF0395999.1"/>
    </source>
</evidence>
<feature type="region of interest" description="Disordered" evidence="1">
    <location>
        <begin position="27"/>
        <end position="49"/>
    </location>
</feature>
<sequence>MDKNNKREIINVDDDFEENYKKIRNYGKTSPEYPAYKFNKTNNEENSGMDEDKIELFEINETNNKEIYDNKMDENKTEQTEL</sequence>
<dbReference type="Proteomes" id="UP000439903">
    <property type="component" value="Unassembled WGS sequence"/>
</dbReference>
<dbReference type="EMBL" id="WTPW01002128">
    <property type="protein sequence ID" value="KAF0395999.1"/>
    <property type="molecule type" value="Genomic_DNA"/>
</dbReference>
<accession>A0A8H3X176</accession>
<dbReference type="AlphaFoldDB" id="A0A8H3X176"/>
<evidence type="ECO:0000256" key="1">
    <source>
        <dbReference type="SAM" id="MobiDB-lite"/>
    </source>
</evidence>
<protein>
    <submittedName>
        <fullName evidence="2">Uncharacterized protein</fullName>
    </submittedName>
</protein>